<name>A0ABM7PBL6_9BACT</name>
<proteinExistence type="predicted"/>
<accession>A0ABM7PBL6</accession>
<keyword evidence="1" id="KW-0175">Coiled coil</keyword>
<dbReference type="EMBL" id="AP024488">
    <property type="protein sequence ID" value="BCS94916.1"/>
    <property type="molecule type" value="Genomic_DNA"/>
</dbReference>
<reference evidence="2 3" key="1">
    <citation type="submission" date="2021-02" db="EMBL/GenBank/DDBJ databases">
        <title>Complete genome of Desulfoluna sp. strain ASN36.</title>
        <authorList>
            <person name="Takahashi A."/>
            <person name="Kojima H."/>
            <person name="Fukui M."/>
        </authorList>
    </citation>
    <scope>NUCLEOTIDE SEQUENCE [LARGE SCALE GENOMIC DNA]</scope>
    <source>
        <strain evidence="2 3">ASN36</strain>
    </source>
</reference>
<keyword evidence="3" id="KW-1185">Reference proteome</keyword>
<evidence type="ECO:0000313" key="3">
    <source>
        <dbReference type="Proteomes" id="UP001320148"/>
    </source>
</evidence>
<feature type="coiled-coil region" evidence="1">
    <location>
        <begin position="67"/>
        <end position="94"/>
    </location>
</feature>
<dbReference type="RefSeq" id="WP_236891213.1">
    <property type="nucleotide sequence ID" value="NZ_AP024488.1"/>
</dbReference>
<evidence type="ECO:0000313" key="2">
    <source>
        <dbReference type="EMBL" id="BCS94916.1"/>
    </source>
</evidence>
<gene>
    <name evidence="2" type="ORF">DSLASN_05480</name>
</gene>
<sequence>MSDTLPNAKAITAYLKDAGYKASQSTVYKHRDEGRIPMQKDGTFLVKDVDRYASMHLKALDGSRPSEDAEQLQREKMEAETRKAKAQAKHWEMKTLIETGQYIDRDLFNGDLAARAAIFRNDLETFFRSNAGEMIKRVDGDTVKNADLIDYCLERMELFLGRYAEPKKWPVLKVDFEGASAE</sequence>
<evidence type="ECO:0008006" key="4">
    <source>
        <dbReference type="Google" id="ProtNLM"/>
    </source>
</evidence>
<organism evidence="2 3">
    <name type="scientific">Desulfoluna limicola</name>
    <dbReference type="NCBI Taxonomy" id="2810562"/>
    <lineage>
        <taxon>Bacteria</taxon>
        <taxon>Pseudomonadati</taxon>
        <taxon>Thermodesulfobacteriota</taxon>
        <taxon>Desulfobacteria</taxon>
        <taxon>Desulfobacterales</taxon>
        <taxon>Desulfolunaceae</taxon>
        <taxon>Desulfoluna</taxon>
    </lineage>
</organism>
<dbReference type="Proteomes" id="UP001320148">
    <property type="component" value="Chromosome"/>
</dbReference>
<evidence type="ECO:0000256" key="1">
    <source>
        <dbReference type="SAM" id="Coils"/>
    </source>
</evidence>
<protein>
    <recommendedName>
        <fullName evidence="4">Terminase small subunit</fullName>
    </recommendedName>
</protein>